<evidence type="ECO:0000256" key="2">
    <source>
        <dbReference type="ARBA" id="ARBA00022692"/>
    </source>
</evidence>
<dbReference type="InterPro" id="IPR023395">
    <property type="entry name" value="MCP_dom_sf"/>
</dbReference>
<dbReference type="GO" id="GO:0022857">
    <property type="term" value="F:transmembrane transporter activity"/>
    <property type="evidence" value="ECO:0007669"/>
    <property type="project" value="InterPro"/>
</dbReference>
<comment type="caution">
    <text evidence="9">The sequence shown here is derived from an EMBL/GenBank/DDBJ whole genome shotgun (WGS) entry which is preliminary data.</text>
</comment>
<feature type="compositionally biased region" description="Polar residues" evidence="7">
    <location>
        <begin position="1"/>
        <end position="10"/>
    </location>
</feature>
<dbReference type="InterPro" id="IPR011701">
    <property type="entry name" value="MFS"/>
</dbReference>
<evidence type="ECO:0000256" key="5">
    <source>
        <dbReference type="ARBA" id="ARBA00023136"/>
    </source>
</evidence>
<dbReference type="PROSITE" id="PS50920">
    <property type="entry name" value="SOLCAR"/>
    <property type="match status" value="2"/>
</dbReference>
<keyword evidence="5 6" id="KW-0472">Membrane</keyword>
<dbReference type="PANTHER" id="PTHR42718">
    <property type="entry name" value="MAJOR FACILITATOR SUPERFAMILY MULTIDRUG TRANSPORTER MFSC"/>
    <property type="match status" value="1"/>
</dbReference>
<evidence type="ECO:0000256" key="4">
    <source>
        <dbReference type="ARBA" id="ARBA00022989"/>
    </source>
</evidence>
<evidence type="ECO:0000256" key="6">
    <source>
        <dbReference type="PROSITE-ProRule" id="PRU00282"/>
    </source>
</evidence>
<dbReference type="SUPFAM" id="SSF103473">
    <property type="entry name" value="MFS general substrate transporter"/>
    <property type="match status" value="1"/>
</dbReference>
<dbReference type="EMBL" id="MLQL01000030">
    <property type="protein sequence ID" value="OQE15798.1"/>
    <property type="molecule type" value="Genomic_DNA"/>
</dbReference>
<feature type="transmembrane region" description="Helical" evidence="8">
    <location>
        <begin position="115"/>
        <end position="136"/>
    </location>
</feature>
<feature type="transmembrane region" description="Helical" evidence="8">
    <location>
        <begin position="414"/>
        <end position="433"/>
    </location>
</feature>
<keyword evidence="2 6" id="KW-0812">Transmembrane</keyword>
<dbReference type="AlphaFoldDB" id="A0A1V6SPK8"/>
<reference evidence="10" key="1">
    <citation type="journal article" date="2017" name="Nat. Microbiol.">
        <title>Global analysis of biosynthetic gene clusters reveals vast potential of secondary metabolite production in Penicillium species.</title>
        <authorList>
            <person name="Nielsen J.C."/>
            <person name="Grijseels S."/>
            <person name="Prigent S."/>
            <person name="Ji B."/>
            <person name="Dainat J."/>
            <person name="Nielsen K.F."/>
            <person name="Frisvad J.C."/>
            <person name="Workman M."/>
            <person name="Nielsen J."/>
        </authorList>
    </citation>
    <scope>NUCLEOTIDE SEQUENCE [LARGE SCALE GENOMIC DNA]</scope>
    <source>
        <strain evidence="10">IBT 14082</strain>
    </source>
</reference>
<comment type="subcellular location">
    <subcellularLocation>
        <location evidence="1">Membrane</location>
        <topology evidence="1">Multi-pass membrane protein</topology>
    </subcellularLocation>
</comment>
<evidence type="ECO:0000256" key="1">
    <source>
        <dbReference type="ARBA" id="ARBA00004141"/>
    </source>
</evidence>
<gene>
    <name evidence="9" type="ORF">PENFLA_c030G08686</name>
</gene>
<proteinExistence type="predicted"/>
<dbReference type="Proteomes" id="UP000191342">
    <property type="component" value="Unassembled WGS sequence"/>
</dbReference>
<feature type="transmembrane region" description="Helical" evidence="8">
    <location>
        <begin position="635"/>
        <end position="654"/>
    </location>
</feature>
<protein>
    <recommendedName>
        <fullName evidence="11">Major facilitator superfamily (MFS) profile domain-containing protein</fullName>
    </recommendedName>
</protein>
<dbReference type="Gene3D" id="1.50.40.10">
    <property type="entry name" value="Mitochondrial carrier domain"/>
    <property type="match status" value="2"/>
</dbReference>
<evidence type="ECO:0000313" key="10">
    <source>
        <dbReference type="Proteomes" id="UP000191342"/>
    </source>
</evidence>
<keyword evidence="3" id="KW-0496">Mitochondrion</keyword>
<dbReference type="Pfam" id="PF00153">
    <property type="entry name" value="Mito_carr"/>
    <property type="match status" value="3"/>
</dbReference>
<dbReference type="GO" id="GO:0016020">
    <property type="term" value="C:membrane"/>
    <property type="evidence" value="ECO:0007669"/>
    <property type="project" value="UniProtKB-SubCell"/>
</dbReference>
<dbReference type="InterPro" id="IPR036259">
    <property type="entry name" value="MFS_trans_sf"/>
</dbReference>
<feature type="transmembrane region" description="Helical" evidence="8">
    <location>
        <begin position="244"/>
        <end position="262"/>
    </location>
</feature>
<name>A0A1V6SPK8_9EURO</name>
<evidence type="ECO:0008006" key="11">
    <source>
        <dbReference type="Google" id="ProtNLM"/>
    </source>
</evidence>
<organism evidence="9 10">
    <name type="scientific">Penicillium flavigenum</name>
    <dbReference type="NCBI Taxonomy" id="254877"/>
    <lineage>
        <taxon>Eukaryota</taxon>
        <taxon>Fungi</taxon>
        <taxon>Dikarya</taxon>
        <taxon>Ascomycota</taxon>
        <taxon>Pezizomycotina</taxon>
        <taxon>Eurotiomycetes</taxon>
        <taxon>Eurotiomycetidae</taxon>
        <taxon>Eurotiales</taxon>
        <taxon>Aspergillaceae</taxon>
        <taxon>Penicillium</taxon>
    </lineage>
</organism>
<keyword evidence="10" id="KW-1185">Reference proteome</keyword>
<evidence type="ECO:0000256" key="8">
    <source>
        <dbReference type="SAM" id="Phobius"/>
    </source>
</evidence>
<dbReference type="OrthoDB" id="440755at2759"/>
<feature type="repeat" description="Solcar" evidence="6">
    <location>
        <begin position="439"/>
        <end position="517"/>
    </location>
</feature>
<feature type="transmembrane region" description="Helical" evidence="8">
    <location>
        <begin position="373"/>
        <end position="394"/>
    </location>
</feature>
<accession>A0A1V6SPK8</accession>
<evidence type="ECO:0000256" key="7">
    <source>
        <dbReference type="SAM" id="MobiDB-lite"/>
    </source>
</evidence>
<dbReference type="Gene3D" id="1.20.1250.20">
    <property type="entry name" value="MFS general substrate transporter like domains"/>
    <property type="match status" value="1"/>
</dbReference>
<dbReference type="SUPFAM" id="SSF103506">
    <property type="entry name" value="Mitochondrial carrier"/>
    <property type="match status" value="1"/>
</dbReference>
<feature type="transmembrane region" description="Helical" evidence="8">
    <location>
        <begin position="148"/>
        <end position="168"/>
    </location>
</feature>
<feature type="transmembrane region" description="Helical" evidence="8">
    <location>
        <begin position="86"/>
        <end position="103"/>
    </location>
</feature>
<keyword evidence="3" id="KW-0999">Mitochondrion inner membrane</keyword>
<feature type="transmembrane region" description="Helical" evidence="8">
    <location>
        <begin position="180"/>
        <end position="201"/>
    </location>
</feature>
<dbReference type="PANTHER" id="PTHR42718:SF41">
    <property type="entry name" value="MFS TRANSPORTER OF UNKOWN SPECIFICITY (AFU_ORTHOLOGUE AFUA_5G09940)-RELATED"/>
    <property type="match status" value="1"/>
</dbReference>
<evidence type="ECO:0000313" key="9">
    <source>
        <dbReference type="EMBL" id="OQE15798.1"/>
    </source>
</evidence>
<feature type="transmembrane region" description="Helical" evidence="8">
    <location>
        <begin position="282"/>
        <end position="302"/>
    </location>
</feature>
<feature type="transmembrane region" description="Helical" evidence="8">
    <location>
        <begin position="48"/>
        <end position="66"/>
    </location>
</feature>
<evidence type="ECO:0000256" key="3">
    <source>
        <dbReference type="ARBA" id="ARBA00022792"/>
    </source>
</evidence>
<keyword evidence="4 8" id="KW-1133">Transmembrane helix</keyword>
<dbReference type="Pfam" id="PF07690">
    <property type="entry name" value="MFS_1"/>
    <property type="match status" value="1"/>
</dbReference>
<feature type="transmembrane region" description="Helical" evidence="8">
    <location>
        <begin position="590"/>
        <end position="615"/>
    </location>
</feature>
<feature type="transmembrane region" description="Helical" evidence="8">
    <location>
        <begin position="213"/>
        <end position="232"/>
    </location>
</feature>
<sequence length="741" mass="79488">MDMQENSDSHPNALPMSENEKDGLSELQNDTAGHKVDGNSPDNARETLFMIAITLTQLVQMIPLGAGIDSGLSIGESLGATNVQSAWIVASYPLTQGAFVLIGGRLGAVYGHKNIFSIGCIWWVVWALCGGFANNLVSMCFMRGLCEIGGSLMIPNIVALLGITFPPVRTRSSGMEVLSADILASSGLLGLVVYGTAIISVPPDEPVDPNGSVDWVGAYLGVGGLILFNFVWNQAPLVGWTSPYEITLLVLSIIHFGAFSYWKMKMAKEPILPLNIWKAPSFGFLMLTIFFSFMSLGIYFCMASPASASSSDYQHGLSGNDRHQYFIGHYSRTPNIMGNGFSSHASVCFTIDLIVTSAQIIASNTVSIKHQGVAGSLVGTLLSYGLSTGLGFAGTVEVNTFDNGKDLLKGYHCAAYLAVGLAVASLVMAMVFIRIPKDTREGWTIIAALASEGAIHPMDTVITRMQSPMYSSVYKHLNGTLNRTLFSGLYQGFGPTFVAGTLSSAAFFTVYEASKMAFDNAQSAGYMIGVPRPLIHVASSAIAEMLACAIQNPAEVLKQNAQVFQRPLNAQRGPSPTMEMLRQFRKYPSGLWAGYTALVASQLPSMCLTFCLYEMFKENLLERWKTEKDDIRQQLEATVLGAGAAGGCASWFFVPIDVVKTRMRLAVGEQTGSTRANLKGVPGLPSRIGAFSVARDVLRKEGVAGLFRGSALTCVTAVVGGGLYIGCYEGAKIYLCNYQAS</sequence>
<dbReference type="InterPro" id="IPR018108">
    <property type="entry name" value="MCP_transmembrane"/>
</dbReference>
<feature type="region of interest" description="Disordered" evidence="7">
    <location>
        <begin position="1"/>
        <end position="40"/>
    </location>
</feature>
<feature type="repeat" description="Solcar" evidence="6">
    <location>
        <begin position="633"/>
        <end position="734"/>
    </location>
</feature>